<accession>A0A6D2HRS7</accession>
<dbReference type="AlphaFoldDB" id="A0A6D2HRS7"/>
<dbReference type="GO" id="GO:0043531">
    <property type="term" value="F:ADP binding"/>
    <property type="evidence" value="ECO:0007669"/>
    <property type="project" value="InterPro"/>
</dbReference>
<dbReference type="FunFam" id="1.10.8.430:FF:000003">
    <property type="entry name" value="Probable disease resistance protein At5g66910"/>
    <property type="match status" value="1"/>
</dbReference>
<feature type="domain" description="Disease resistance protein winged helix" evidence="8">
    <location>
        <begin position="410"/>
        <end position="477"/>
    </location>
</feature>
<comment type="caution">
    <text evidence="10">The sequence shown here is derived from an EMBL/GenBank/DDBJ whole genome shotgun (WGS) entry which is preliminary data.</text>
</comment>
<dbReference type="InterPro" id="IPR036388">
    <property type="entry name" value="WH-like_DNA-bd_sf"/>
</dbReference>
<dbReference type="Gene3D" id="1.10.10.10">
    <property type="entry name" value="Winged helix-like DNA-binding domain superfamily/Winged helix DNA-binding domain"/>
    <property type="match status" value="1"/>
</dbReference>
<name>A0A6D2HRS7_9BRAS</name>
<evidence type="ECO:0000256" key="1">
    <source>
        <dbReference type="ARBA" id="ARBA00008894"/>
    </source>
</evidence>
<gene>
    <name evidence="10" type="ORF">MERR_LOCUS6283</name>
</gene>
<dbReference type="InterPro" id="IPR042197">
    <property type="entry name" value="Apaf_helical"/>
</dbReference>
<keyword evidence="6" id="KW-0067">ATP-binding</keyword>
<keyword evidence="2" id="KW-0433">Leucine-rich repeat</keyword>
<reference evidence="10" key="1">
    <citation type="submission" date="2020-01" db="EMBL/GenBank/DDBJ databases">
        <authorList>
            <person name="Mishra B."/>
        </authorList>
    </citation>
    <scope>NUCLEOTIDE SEQUENCE [LARGE SCALE GENOMIC DNA]</scope>
</reference>
<dbReference type="PROSITE" id="PS51450">
    <property type="entry name" value="LRR"/>
    <property type="match status" value="1"/>
</dbReference>
<dbReference type="InterPro" id="IPR055414">
    <property type="entry name" value="LRR_R13L4/SHOC2-like"/>
</dbReference>
<dbReference type="Pfam" id="PF23598">
    <property type="entry name" value="LRR_14"/>
    <property type="match status" value="1"/>
</dbReference>
<keyword evidence="4" id="KW-0547">Nucleotide-binding</keyword>
<dbReference type="EMBL" id="CACVBM020000443">
    <property type="protein sequence ID" value="CAA7019048.1"/>
    <property type="molecule type" value="Genomic_DNA"/>
</dbReference>
<evidence type="ECO:0000259" key="9">
    <source>
        <dbReference type="Pfam" id="PF23598"/>
    </source>
</evidence>
<dbReference type="Gene3D" id="3.40.50.300">
    <property type="entry name" value="P-loop containing nucleotide triphosphate hydrolases"/>
    <property type="match status" value="1"/>
</dbReference>
<dbReference type="OrthoDB" id="1081564at2759"/>
<sequence>MGNPFALIFESIFPTLVEHAKYIFALKDNLKALINAILELEASSADVVREVEIQERQGLQRLEIVGLWINRVEVIGPKVLLLLEGSRVELRRLSMFGYWSDDFESTYRYGEKVSETLDEVKTLLSTKPPDETVARRGLPPHMEGLTQHPVGLENILEETWERLMKDKVGILGLYGMGGIGKTTILEQIKNKFLEKGDEFDEVISVVVSQDVQIDRIQKEIGKRLGLFVSDTEWELKTQKEKAELIRMFLARKRFVMLLDDIWKKVELEKIGIPLPSLANRSKVVFTTRLRKVCGRMGPDDMEVKRLEPEKAWELFRQKVRADTLESDVKIFELARRVCGRCKGLPLALTVIGETMACKMMVHEWQHAVDVLNSNAAGYPEVEEEILKILKFSYDDLKDETVQQCFQYCALFPEDDLIEQQMLVDYWICEGIIDGGGDREKAMNLGYNIIGILVSVSLLMKHESRQAVIMHDVVRHMAQWIASNFGKEEENFVVKTGAGLHQMPVVRDWNAVRRMSLQNNKIRNISVTMDCPNLTTLFLGRNRLVNVSGVSLMPKLVVLDLSGNTRLSQVPEEVSELVSLRFLSLARTLVQDLPMGLRKLIQLRHLDLDFMLRLGSISVISNLLNLETLNIYLSTPLSLESIDALKLLENLQVLSVSITKAFVLERLLSIPKLASCIEGLHLDGFEAINGTVSMEFLAGLHKLEIYECRISDIIVDWGNPTPSEVYFHNLKSVSISSVKGLKDLTWLLSASSLTTLYVGRSSEMKEIISREKAVGILGEKHSIKPFANLKMIRLYNLEKLKSIYWEPLPFPCLTEVSVIKCPNLKVIPFKKESSNRNQISFKHVEEDQIIKDPTFSLALWDLQHFRSSNRHPTL</sequence>
<proteinExistence type="inferred from homology"/>
<dbReference type="InterPro" id="IPR001611">
    <property type="entry name" value="Leu-rich_rpt"/>
</dbReference>
<comment type="similarity">
    <text evidence="1">Belongs to the disease resistance NB-LRR family.</text>
</comment>
<dbReference type="InterPro" id="IPR002182">
    <property type="entry name" value="NB-ARC"/>
</dbReference>
<dbReference type="Gene3D" id="1.10.8.430">
    <property type="entry name" value="Helical domain of apoptotic protease-activating factors"/>
    <property type="match status" value="1"/>
</dbReference>
<dbReference type="FunFam" id="1.10.10.10:FF:000322">
    <property type="entry name" value="Probable disease resistance protein At1g63360"/>
    <property type="match status" value="1"/>
</dbReference>
<keyword evidence="5" id="KW-0611">Plant defense</keyword>
<evidence type="ECO:0000256" key="6">
    <source>
        <dbReference type="ARBA" id="ARBA00022840"/>
    </source>
</evidence>
<keyword evidence="3" id="KW-0677">Repeat</keyword>
<dbReference type="InterPro" id="IPR058922">
    <property type="entry name" value="WHD_DRP"/>
</dbReference>
<dbReference type="SUPFAM" id="SSF52058">
    <property type="entry name" value="L domain-like"/>
    <property type="match status" value="1"/>
</dbReference>
<dbReference type="GO" id="GO:0006952">
    <property type="term" value="P:defense response"/>
    <property type="evidence" value="ECO:0007669"/>
    <property type="project" value="UniProtKB-KW"/>
</dbReference>
<evidence type="ECO:0000259" key="8">
    <source>
        <dbReference type="Pfam" id="PF23559"/>
    </source>
</evidence>
<evidence type="ECO:0000256" key="2">
    <source>
        <dbReference type="ARBA" id="ARBA00022614"/>
    </source>
</evidence>
<dbReference type="InterPro" id="IPR027417">
    <property type="entry name" value="P-loop_NTPase"/>
</dbReference>
<protein>
    <submittedName>
        <fullName evidence="10">Uncharacterized protein</fullName>
    </submittedName>
</protein>
<dbReference type="PRINTS" id="PR00364">
    <property type="entry name" value="DISEASERSIST"/>
</dbReference>
<dbReference type="Proteomes" id="UP000467841">
    <property type="component" value="Unassembled WGS sequence"/>
</dbReference>
<evidence type="ECO:0000256" key="4">
    <source>
        <dbReference type="ARBA" id="ARBA00022741"/>
    </source>
</evidence>
<keyword evidence="11" id="KW-1185">Reference proteome</keyword>
<dbReference type="Pfam" id="PF00931">
    <property type="entry name" value="NB-ARC"/>
    <property type="match status" value="1"/>
</dbReference>
<dbReference type="Pfam" id="PF23559">
    <property type="entry name" value="WHD_DRP"/>
    <property type="match status" value="1"/>
</dbReference>
<dbReference type="PANTHER" id="PTHR33463:SF220">
    <property type="entry name" value="NB-ARC DOMAIN-CONTAINING PROTEIN"/>
    <property type="match status" value="1"/>
</dbReference>
<evidence type="ECO:0000256" key="5">
    <source>
        <dbReference type="ARBA" id="ARBA00022821"/>
    </source>
</evidence>
<feature type="domain" description="NB-ARC" evidence="7">
    <location>
        <begin position="153"/>
        <end position="323"/>
    </location>
</feature>
<dbReference type="InterPro" id="IPR032675">
    <property type="entry name" value="LRR_dom_sf"/>
</dbReference>
<dbReference type="FunFam" id="3.40.50.300:FF:001091">
    <property type="entry name" value="Probable disease resistance protein At1g61300"/>
    <property type="match status" value="1"/>
</dbReference>
<organism evidence="10 11">
    <name type="scientific">Microthlaspi erraticum</name>
    <dbReference type="NCBI Taxonomy" id="1685480"/>
    <lineage>
        <taxon>Eukaryota</taxon>
        <taxon>Viridiplantae</taxon>
        <taxon>Streptophyta</taxon>
        <taxon>Embryophyta</taxon>
        <taxon>Tracheophyta</taxon>
        <taxon>Spermatophyta</taxon>
        <taxon>Magnoliopsida</taxon>
        <taxon>eudicotyledons</taxon>
        <taxon>Gunneridae</taxon>
        <taxon>Pentapetalae</taxon>
        <taxon>rosids</taxon>
        <taxon>malvids</taxon>
        <taxon>Brassicales</taxon>
        <taxon>Brassicaceae</taxon>
        <taxon>Coluteocarpeae</taxon>
        <taxon>Microthlaspi</taxon>
    </lineage>
</organism>
<evidence type="ECO:0000256" key="3">
    <source>
        <dbReference type="ARBA" id="ARBA00022737"/>
    </source>
</evidence>
<evidence type="ECO:0000259" key="7">
    <source>
        <dbReference type="Pfam" id="PF00931"/>
    </source>
</evidence>
<dbReference type="SUPFAM" id="SSF52540">
    <property type="entry name" value="P-loop containing nucleoside triphosphate hydrolases"/>
    <property type="match status" value="1"/>
</dbReference>
<dbReference type="Gene3D" id="3.80.10.10">
    <property type="entry name" value="Ribonuclease Inhibitor"/>
    <property type="match status" value="2"/>
</dbReference>
<dbReference type="GO" id="GO:0005524">
    <property type="term" value="F:ATP binding"/>
    <property type="evidence" value="ECO:0007669"/>
    <property type="project" value="UniProtKB-KW"/>
</dbReference>
<dbReference type="InterPro" id="IPR050905">
    <property type="entry name" value="Plant_NBS-LRR"/>
</dbReference>
<evidence type="ECO:0000313" key="10">
    <source>
        <dbReference type="EMBL" id="CAA7019048.1"/>
    </source>
</evidence>
<feature type="domain" description="Disease resistance R13L4/SHOC-2-like LRR" evidence="9">
    <location>
        <begin position="542"/>
        <end position="796"/>
    </location>
</feature>
<dbReference type="PANTHER" id="PTHR33463">
    <property type="entry name" value="NB-ARC DOMAIN-CONTAINING PROTEIN-RELATED"/>
    <property type="match status" value="1"/>
</dbReference>
<evidence type="ECO:0000313" key="11">
    <source>
        <dbReference type="Proteomes" id="UP000467841"/>
    </source>
</evidence>